<protein>
    <submittedName>
        <fullName evidence="8">YHS domain protein</fullName>
    </submittedName>
</protein>
<keyword evidence="2" id="KW-0963">Cytoplasm</keyword>
<comment type="caution">
    <text evidence="8">The sequence shown here is derived from an EMBL/GenBank/DDBJ whole genome shotgun (WGS) entry which is preliminary data.</text>
</comment>
<evidence type="ECO:0000313" key="8">
    <source>
        <dbReference type="EMBL" id="TWU06130.1"/>
    </source>
</evidence>
<evidence type="ECO:0000256" key="2">
    <source>
        <dbReference type="ARBA" id="ARBA00022490"/>
    </source>
</evidence>
<comment type="subcellular location">
    <subcellularLocation>
        <location evidence="1">Cytoplasm</location>
        <location evidence="1">Cytoskeleton</location>
        <location evidence="1">Cilium axoneme</location>
    </subcellularLocation>
</comment>
<proteinExistence type="predicted"/>
<evidence type="ECO:0000256" key="6">
    <source>
        <dbReference type="ARBA" id="ARBA00023273"/>
    </source>
</evidence>
<evidence type="ECO:0000313" key="9">
    <source>
        <dbReference type="Proteomes" id="UP000320176"/>
    </source>
</evidence>
<evidence type="ECO:0000256" key="7">
    <source>
        <dbReference type="SAM" id="SignalP"/>
    </source>
</evidence>
<dbReference type="EMBL" id="SJPN01000002">
    <property type="protein sequence ID" value="TWU06130.1"/>
    <property type="molecule type" value="Genomic_DNA"/>
</dbReference>
<feature type="chain" id="PRO_5023060883" evidence="7">
    <location>
        <begin position="36"/>
        <end position="221"/>
    </location>
</feature>
<feature type="signal peptide" evidence="7">
    <location>
        <begin position="1"/>
        <end position="35"/>
    </location>
</feature>
<keyword evidence="5" id="KW-0206">Cytoskeleton</keyword>
<keyword evidence="3" id="KW-0970">Cilium biogenesis/degradation</keyword>
<accession>A0A5C6B2K6</accession>
<dbReference type="Proteomes" id="UP000320176">
    <property type="component" value="Unassembled WGS sequence"/>
</dbReference>
<dbReference type="GO" id="GO:0030030">
    <property type="term" value="P:cell projection organization"/>
    <property type="evidence" value="ECO:0007669"/>
    <property type="project" value="UniProtKB-KW"/>
</dbReference>
<organism evidence="8 9">
    <name type="scientific">Stieleria varia</name>
    <dbReference type="NCBI Taxonomy" id="2528005"/>
    <lineage>
        <taxon>Bacteria</taxon>
        <taxon>Pseudomonadati</taxon>
        <taxon>Planctomycetota</taxon>
        <taxon>Planctomycetia</taxon>
        <taxon>Pirellulales</taxon>
        <taxon>Pirellulaceae</taxon>
        <taxon>Stieleria</taxon>
    </lineage>
</organism>
<gene>
    <name evidence="8" type="ORF">Pla52n_18500</name>
</gene>
<dbReference type="OrthoDB" id="272239at2"/>
<dbReference type="InterPro" id="IPR021897">
    <property type="entry name" value="FAP206"/>
</dbReference>
<evidence type="ECO:0000256" key="1">
    <source>
        <dbReference type="ARBA" id="ARBA00004430"/>
    </source>
</evidence>
<keyword evidence="6" id="KW-0966">Cell projection</keyword>
<evidence type="ECO:0000256" key="5">
    <source>
        <dbReference type="ARBA" id="ARBA00023212"/>
    </source>
</evidence>
<dbReference type="RefSeq" id="WP_146519259.1">
    <property type="nucleotide sequence ID" value="NZ_CP151726.1"/>
</dbReference>
<keyword evidence="9" id="KW-1185">Reference proteome</keyword>
<dbReference type="GO" id="GO:0016491">
    <property type="term" value="F:oxidoreductase activity"/>
    <property type="evidence" value="ECO:0007669"/>
    <property type="project" value="InterPro"/>
</dbReference>
<dbReference type="Gene3D" id="1.10.620.20">
    <property type="entry name" value="Ribonucleotide Reductase, subunit A"/>
    <property type="match status" value="2"/>
</dbReference>
<dbReference type="PANTHER" id="PTHR21442">
    <property type="entry name" value="CILIA- AND FLAGELLA-ASSOCIATED PROTEIN 206"/>
    <property type="match status" value="1"/>
</dbReference>
<reference evidence="8 9" key="1">
    <citation type="submission" date="2019-02" db="EMBL/GenBank/DDBJ databases">
        <title>Deep-cultivation of Planctomycetes and their phenomic and genomic characterization uncovers novel biology.</title>
        <authorList>
            <person name="Wiegand S."/>
            <person name="Jogler M."/>
            <person name="Boedeker C."/>
            <person name="Pinto D."/>
            <person name="Vollmers J."/>
            <person name="Rivas-Marin E."/>
            <person name="Kohn T."/>
            <person name="Peeters S.H."/>
            <person name="Heuer A."/>
            <person name="Rast P."/>
            <person name="Oberbeckmann S."/>
            <person name="Bunk B."/>
            <person name="Jeske O."/>
            <person name="Meyerdierks A."/>
            <person name="Storesund J.E."/>
            <person name="Kallscheuer N."/>
            <person name="Luecker S."/>
            <person name="Lage O.M."/>
            <person name="Pohl T."/>
            <person name="Merkel B.J."/>
            <person name="Hornburger P."/>
            <person name="Mueller R.-W."/>
            <person name="Bruemmer F."/>
            <person name="Labrenz M."/>
            <person name="Spormann A.M."/>
            <person name="Op Den Camp H."/>
            <person name="Overmann J."/>
            <person name="Amann R."/>
            <person name="Jetten M.S.M."/>
            <person name="Mascher T."/>
            <person name="Medema M.H."/>
            <person name="Devos D.P."/>
            <person name="Kaster A.-K."/>
            <person name="Ovreas L."/>
            <person name="Rohde M."/>
            <person name="Galperin M.Y."/>
            <person name="Jogler C."/>
        </authorList>
    </citation>
    <scope>NUCLEOTIDE SEQUENCE [LARGE SCALE GENOMIC DNA]</scope>
    <source>
        <strain evidence="8 9">Pla52n</strain>
    </source>
</reference>
<keyword evidence="7" id="KW-0732">Signal</keyword>
<dbReference type="PANTHER" id="PTHR21442:SF0">
    <property type="entry name" value="CILIA- AND FLAGELLA-ASSOCIATED PROTEIN 206"/>
    <property type="match status" value="1"/>
</dbReference>
<dbReference type="InterPro" id="IPR012348">
    <property type="entry name" value="RNR-like"/>
</dbReference>
<keyword evidence="4" id="KW-0969">Cilium</keyword>
<evidence type="ECO:0000256" key="3">
    <source>
        <dbReference type="ARBA" id="ARBA00022794"/>
    </source>
</evidence>
<dbReference type="AlphaFoldDB" id="A0A5C6B2K6"/>
<sequence precursor="true">MQQSKIQKQFRSISKISGFAVAIITSFSMVSLASAQSGTRAVPQSGKVAGSGTTSPTSSVGLQGYCPVCVIEMKKWMKGSTQFSAQYDGKTYLFPGEEQRQMFLKSPEKYTPALGGDCVVALVEMGKRVPGNLNLGALHDKRLYLFANEQAKGMFLADRAKYANADLALGGKCSVCRVEMNQEVLGSAEFTSIYKGLRYQFPSKDQQQMFNQNPDKYKVAK</sequence>
<name>A0A5C6B2K6_9BACT</name>
<evidence type="ECO:0000256" key="4">
    <source>
        <dbReference type="ARBA" id="ARBA00023069"/>
    </source>
</evidence>